<comment type="similarity">
    <text evidence="2">Belongs to the outer membrane factor (OMF) (TC 1.B.17) family.</text>
</comment>
<feature type="chain" id="PRO_5045088545" evidence="8">
    <location>
        <begin position="19"/>
        <end position="470"/>
    </location>
</feature>
<keyword evidence="5" id="KW-0812">Transmembrane</keyword>
<dbReference type="Proteomes" id="UP000646484">
    <property type="component" value="Unassembled WGS sequence"/>
</dbReference>
<evidence type="ECO:0000256" key="5">
    <source>
        <dbReference type="ARBA" id="ARBA00022692"/>
    </source>
</evidence>
<evidence type="ECO:0000256" key="1">
    <source>
        <dbReference type="ARBA" id="ARBA00004442"/>
    </source>
</evidence>
<keyword evidence="8" id="KW-0732">Signal</keyword>
<keyword evidence="7" id="KW-0998">Cell outer membrane</keyword>
<gene>
    <name evidence="9" type="ORF">H8S64_01410</name>
</gene>
<evidence type="ECO:0000313" key="10">
    <source>
        <dbReference type="Proteomes" id="UP000646484"/>
    </source>
</evidence>
<evidence type="ECO:0000256" key="7">
    <source>
        <dbReference type="ARBA" id="ARBA00023237"/>
    </source>
</evidence>
<dbReference type="InterPro" id="IPR003423">
    <property type="entry name" value="OMP_efflux"/>
</dbReference>
<evidence type="ECO:0000256" key="3">
    <source>
        <dbReference type="ARBA" id="ARBA00022448"/>
    </source>
</evidence>
<evidence type="ECO:0000256" key="2">
    <source>
        <dbReference type="ARBA" id="ARBA00007613"/>
    </source>
</evidence>
<keyword evidence="6" id="KW-0472">Membrane</keyword>
<keyword evidence="4" id="KW-1134">Transmembrane beta strand</keyword>
<protein>
    <submittedName>
        <fullName evidence="9">TolC family protein</fullName>
    </submittedName>
</protein>
<dbReference type="InterPro" id="IPR051906">
    <property type="entry name" value="TolC-like"/>
</dbReference>
<evidence type="ECO:0000256" key="4">
    <source>
        <dbReference type="ARBA" id="ARBA00022452"/>
    </source>
</evidence>
<dbReference type="Gene3D" id="1.20.1600.10">
    <property type="entry name" value="Outer membrane efflux proteins (OEP)"/>
    <property type="match status" value="1"/>
</dbReference>
<dbReference type="Pfam" id="PF02321">
    <property type="entry name" value="OEP"/>
    <property type="match status" value="2"/>
</dbReference>
<dbReference type="RefSeq" id="WP_099291056.1">
    <property type="nucleotide sequence ID" value="NZ_JACOOH010000001.1"/>
</dbReference>
<evidence type="ECO:0000256" key="8">
    <source>
        <dbReference type="SAM" id="SignalP"/>
    </source>
</evidence>
<reference evidence="9 10" key="1">
    <citation type="submission" date="2020-08" db="EMBL/GenBank/DDBJ databases">
        <title>Genome public.</title>
        <authorList>
            <person name="Liu C."/>
            <person name="Sun Q."/>
        </authorList>
    </citation>
    <scope>NUCLEOTIDE SEQUENCE [LARGE SCALE GENOMIC DNA]</scope>
    <source>
        <strain evidence="9 10">NSJ-56</strain>
    </source>
</reference>
<sequence length="470" mass="52519">MRYALVILLSVACSSVFGQVHLDLKKCREMALESSKKMAIAVKQEEKAEADKKSYRANFLPKISATGLYAYMQKKTSFTIDGGYLPTFVPQLDGTLKPNYLLNPLTNEPLIGPDGNPIFNQYAFMPDIDLELGLRGAYSAGVMLEQPVYMGGKVRSAYRMASIGKEMAEINKEYSRAEVITEADEAYWQYLRVVELVASAGKYKLVVSELVRNLTDAFETGMASRNDLLKAQVRLNEAELMLQKAENGRALSGMNLCRVIGIDLHSALLVNDSLQENVTPGVLDSNEGVEGRPEYNLLEKEVELKSREVALTRSDFLPELGVSASYGYHGGISLNGKSTDVSSFSAIASLKIPIYNWGEGRGKIKAMKAEEEMSRLKKEEMTQLMLLEIARARYNIEDARTRVTLTRKSLSQAEENLTVSKNQYEVGMETITNYLEAQAQWQKAWSDWIDAKAELRLSETKYLKATGRLN</sequence>
<keyword evidence="3" id="KW-0813">Transport</keyword>
<dbReference type="PANTHER" id="PTHR30026">
    <property type="entry name" value="OUTER MEMBRANE PROTEIN TOLC"/>
    <property type="match status" value="1"/>
</dbReference>
<feature type="signal peptide" evidence="8">
    <location>
        <begin position="1"/>
        <end position="18"/>
    </location>
</feature>
<comment type="caution">
    <text evidence="9">The sequence shown here is derived from an EMBL/GenBank/DDBJ whole genome shotgun (WGS) entry which is preliminary data.</text>
</comment>
<evidence type="ECO:0000313" key="9">
    <source>
        <dbReference type="EMBL" id="MBC5619749.1"/>
    </source>
</evidence>
<name>A0ABR7CVP8_9BACT</name>
<evidence type="ECO:0000256" key="6">
    <source>
        <dbReference type="ARBA" id="ARBA00023136"/>
    </source>
</evidence>
<dbReference type="PANTHER" id="PTHR30026:SF20">
    <property type="entry name" value="OUTER MEMBRANE PROTEIN TOLC"/>
    <property type="match status" value="1"/>
</dbReference>
<dbReference type="SUPFAM" id="SSF56954">
    <property type="entry name" value="Outer membrane efflux proteins (OEP)"/>
    <property type="match status" value="1"/>
</dbReference>
<comment type="subcellular location">
    <subcellularLocation>
        <location evidence="1">Cell outer membrane</location>
    </subcellularLocation>
</comment>
<proteinExistence type="inferred from homology"/>
<dbReference type="EMBL" id="JACOOH010000001">
    <property type="protein sequence ID" value="MBC5619749.1"/>
    <property type="molecule type" value="Genomic_DNA"/>
</dbReference>
<accession>A0ABR7CVP8</accession>
<organism evidence="9 10">
    <name type="scientific">Butyricimonas hominis</name>
    <dbReference type="NCBI Taxonomy" id="2763032"/>
    <lineage>
        <taxon>Bacteria</taxon>
        <taxon>Pseudomonadati</taxon>
        <taxon>Bacteroidota</taxon>
        <taxon>Bacteroidia</taxon>
        <taxon>Bacteroidales</taxon>
        <taxon>Odoribacteraceae</taxon>
        <taxon>Butyricimonas</taxon>
    </lineage>
</organism>
<keyword evidence="10" id="KW-1185">Reference proteome</keyword>